<evidence type="ECO:0000313" key="1">
    <source>
        <dbReference type="EMBL" id="KIK92051.1"/>
    </source>
</evidence>
<protein>
    <submittedName>
        <fullName evidence="1">Uncharacterized protein</fullName>
    </submittedName>
</protein>
<keyword evidence="2" id="KW-1185">Reference proteome</keyword>
<dbReference type="Proteomes" id="UP000054538">
    <property type="component" value="Unassembled WGS sequence"/>
</dbReference>
<gene>
    <name evidence="1" type="ORF">PAXRUDRAFT_148150</name>
</gene>
<dbReference type="STRING" id="930991.A0A0D0DTQ9"/>
<dbReference type="EMBL" id="KN825320">
    <property type="protein sequence ID" value="KIK92051.1"/>
    <property type="molecule type" value="Genomic_DNA"/>
</dbReference>
<reference evidence="2" key="2">
    <citation type="submission" date="2015-01" db="EMBL/GenBank/DDBJ databases">
        <title>Evolutionary Origins and Diversification of the Mycorrhizal Mutualists.</title>
        <authorList>
            <consortium name="DOE Joint Genome Institute"/>
            <consortium name="Mycorrhizal Genomics Consortium"/>
            <person name="Kohler A."/>
            <person name="Kuo A."/>
            <person name="Nagy L.G."/>
            <person name="Floudas D."/>
            <person name="Copeland A."/>
            <person name="Barry K.W."/>
            <person name="Cichocki N."/>
            <person name="Veneault-Fourrey C."/>
            <person name="LaButti K."/>
            <person name="Lindquist E.A."/>
            <person name="Lipzen A."/>
            <person name="Lundell T."/>
            <person name="Morin E."/>
            <person name="Murat C."/>
            <person name="Riley R."/>
            <person name="Ohm R."/>
            <person name="Sun H."/>
            <person name="Tunlid A."/>
            <person name="Henrissat B."/>
            <person name="Grigoriev I.V."/>
            <person name="Hibbett D.S."/>
            <person name="Martin F."/>
        </authorList>
    </citation>
    <scope>NUCLEOTIDE SEQUENCE [LARGE SCALE GENOMIC DNA]</scope>
    <source>
        <strain evidence="2">Ve08.2h10</strain>
    </source>
</reference>
<proteinExistence type="predicted"/>
<name>A0A0D0DTQ9_9AGAM</name>
<feature type="non-terminal residue" evidence="1">
    <location>
        <position position="1"/>
    </location>
</feature>
<dbReference type="HOGENOM" id="CLU_3056077_0_0_1"/>
<accession>A0A0D0DTQ9</accession>
<evidence type="ECO:0000313" key="2">
    <source>
        <dbReference type="Proteomes" id="UP000054538"/>
    </source>
</evidence>
<dbReference type="OrthoDB" id="28901at2759"/>
<sequence>LIGVYPSHGITLAPNEGMVSLLQIKKQDLSVIPGTWVPIKHGKYQGNLMQVTDI</sequence>
<reference evidence="1 2" key="1">
    <citation type="submission" date="2014-04" db="EMBL/GenBank/DDBJ databases">
        <authorList>
            <consortium name="DOE Joint Genome Institute"/>
            <person name="Kuo A."/>
            <person name="Kohler A."/>
            <person name="Jargeat P."/>
            <person name="Nagy L.G."/>
            <person name="Floudas D."/>
            <person name="Copeland A."/>
            <person name="Barry K.W."/>
            <person name="Cichocki N."/>
            <person name="Veneault-Fourrey C."/>
            <person name="LaButti K."/>
            <person name="Lindquist E.A."/>
            <person name="Lipzen A."/>
            <person name="Lundell T."/>
            <person name="Morin E."/>
            <person name="Murat C."/>
            <person name="Sun H."/>
            <person name="Tunlid A."/>
            <person name="Henrissat B."/>
            <person name="Grigoriev I.V."/>
            <person name="Hibbett D.S."/>
            <person name="Martin F."/>
            <person name="Nordberg H.P."/>
            <person name="Cantor M.N."/>
            <person name="Hua S.X."/>
        </authorList>
    </citation>
    <scope>NUCLEOTIDE SEQUENCE [LARGE SCALE GENOMIC DNA]</scope>
    <source>
        <strain evidence="1 2">Ve08.2h10</strain>
    </source>
</reference>
<organism evidence="1 2">
    <name type="scientific">Paxillus rubicundulus Ve08.2h10</name>
    <dbReference type="NCBI Taxonomy" id="930991"/>
    <lineage>
        <taxon>Eukaryota</taxon>
        <taxon>Fungi</taxon>
        <taxon>Dikarya</taxon>
        <taxon>Basidiomycota</taxon>
        <taxon>Agaricomycotina</taxon>
        <taxon>Agaricomycetes</taxon>
        <taxon>Agaricomycetidae</taxon>
        <taxon>Boletales</taxon>
        <taxon>Paxilineae</taxon>
        <taxon>Paxillaceae</taxon>
        <taxon>Paxillus</taxon>
    </lineage>
</organism>
<dbReference type="AlphaFoldDB" id="A0A0D0DTQ9"/>
<dbReference type="InParanoid" id="A0A0D0DTQ9"/>